<organism evidence="1">
    <name type="scientific">bioreactor metagenome</name>
    <dbReference type="NCBI Taxonomy" id="1076179"/>
    <lineage>
        <taxon>unclassified sequences</taxon>
        <taxon>metagenomes</taxon>
        <taxon>ecological metagenomes</taxon>
    </lineage>
</organism>
<sequence length="139" mass="15615">MRLLAGLLHDFKLLIRRKRNVENFNRLVANQFPPGGIHLLDTTLLGNRCGVRFGARGDGNGVESRVLIRNEVAVRHDEPRADAADAPVLAGGLWIRCRADKRFEDVVLFHKCSSPYAIKGWMRAQTAPLSGRWTDENQV</sequence>
<evidence type="ECO:0000313" key="1">
    <source>
        <dbReference type="EMBL" id="MPN21066.1"/>
    </source>
</evidence>
<accession>A0A645G4K1</accession>
<dbReference type="AlphaFoldDB" id="A0A645G4K1"/>
<reference evidence="1" key="1">
    <citation type="submission" date="2019-08" db="EMBL/GenBank/DDBJ databases">
        <authorList>
            <person name="Kucharzyk K."/>
            <person name="Murdoch R.W."/>
            <person name="Higgins S."/>
            <person name="Loffler F."/>
        </authorList>
    </citation>
    <scope>NUCLEOTIDE SEQUENCE</scope>
</reference>
<protein>
    <submittedName>
        <fullName evidence="1">Uncharacterized protein</fullName>
    </submittedName>
</protein>
<gene>
    <name evidence="1" type="ORF">SDC9_168445</name>
</gene>
<proteinExistence type="predicted"/>
<comment type="caution">
    <text evidence="1">The sequence shown here is derived from an EMBL/GenBank/DDBJ whole genome shotgun (WGS) entry which is preliminary data.</text>
</comment>
<dbReference type="EMBL" id="VSSQ01068951">
    <property type="protein sequence ID" value="MPN21066.1"/>
    <property type="molecule type" value="Genomic_DNA"/>
</dbReference>
<name>A0A645G4K1_9ZZZZ</name>